<evidence type="ECO:0000256" key="7">
    <source>
        <dbReference type="RuleBase" id="RU363032"/>
    </source>
</evidence>
<keyword evidence="3" id="KW-1003">Cell membrane</keyword>
<dbReference type="InterPro" id="IPR000515">
    <property type="entry name" value="MetI-like"/>
</dbReference>
<accession>A0ABZ1BNT6</accession>
<dbReference type="CDD" id="cd06261">
    <property type="entry name" value="TM_PBP2"/>
    <property type="match status" value="1"/>
</dbReference>
<feature type="domain" description="ABC transmembrane type-1" evidence="8">
    <location>
        <begin position="95"/>
        <end position="304"/>
    </location>
</feature>
<dbReference type="Gene3D" id="1.10.3720.10">
    <property type="entry name" value="MetI-like"/>
    <property type="match status" value="1"/>
</dbReference>
<keyword evidence="10" id="KW-1185">Reference proteome</keyword>
<evidence type="ECO:0000256" key="3">
    <source>
        <dbReference type="ARBA" id="ARBA00022475"/>
    </source>
</evidence>
<keyword evidence="5 7" id="KW-1133">Transmembrane helix</keyword>
<evidence type="ECO:0000259" key="8">
    <source>
        <dbReference type="PROSITE" id="PS50928"/>
    </source>
</evidence>
<reference evidence="10" key="1">
    <citation type="submission" date="2023-12" db="EMBL/GenBank/DDBJ databases">
        <title>Novel isolates from deep terrestrial aquifers shed light on the physiology and ecology of the class Limnochordia.</title>
        <authorList>
            <person name="Karnachuk O.V."/>
            <person name="Lukina A.P."/>
            <person name="Avakyan M.R."/>
            <person name="Kadnikov V."/>
            <person name="Begmatov S."/>
            <person name="Beletsky A.V."/>
            <person name="Mardanov A.V."/>
            <person name="Ravin N.V."/>
        </authorList>
    </citation>
    <scope>NUCLEOTIDE SEQUENCE [LARGE SCALE GENOMIC DNA]</scope>
    <source>
        <strain evidence="10">LN</strain>
    </source>
</reference>
<keyword evidence="4 7" id="KW-0812">Transmembrane</keyword>
<dbReference type="SUPFAM" id="SSF161098">
    <property type="entry name" value="MetI-like"/>
    <property type="match status" value="1"/>
</dbReference>
<feature type="transmembrane region" description="Helical" evidence="7">
    <location>
        <begin position="134"/>
        <end position="157"/>
    </location>
</feature>
<dbReference type="InterPro" id="IPR035906">
    <property type="entry name" value="MetI-like_sf"/>
</dbReference>
<feature type="transmembrane region" description="Helical" evidence="7">
    <location>
        <begin position="99"/>
        <end position="122"/>
    </location>
</feature>
<feature type="transmembrane region" description="Helical" evidence="7">
    <location>
        <begin position="177"/>
        <end position="196"/>
    </location>
</feature>
<name>A0ABZ1BNT6_9FIRM</name>
<protein>
    <submittedName>
        <fullName evidence="9">ABC transporter permease</fullName>
    </submittedName>
</protein>
<dbReference type="PANTHER" id="PTHR43163:SF3">
    <property type="entry name" value="PEPTIDE ABC TRANSPORTER PERMEASE PROTEIN"/>
    <property type="match status" value="1"/>
</dbReference>
<feature type="transmembrane region" description="Helical" evidence="7">
    <location>
        <begin position="281"/>
        <end position="307"/>
    </location>
</feature>
<dbReference type="PROSITE" id="PS50928">
    <property type="entry name" value="ABC_TM1"/>
    <property type="match status" value="1"/>
</dbReference>
<evidence type="ECO:0000256" key="1">
    <source>
        <dbReference type="ARBA" id="ARBA00004651"/>
    </source>
</evidence>
<dbReference type="Proteomes" id="UP001333102">
    <property type="component" value="Chromosome"/>
</dbReference>
<proteinExistence type="inferred from homology"/>
<sequence length="313" mass="33944">MLQYIGRRLLSLIVVLLVVAVVAFLLIHLAPGDPASVMLGPNATVEDVQRLRQQLALDRPLMVQFVAWFSRMIRGDLGISHFAQRPVSDILLERAEPTLLLAGMALLVAIMIGLPAGVVAALRRGTVVDQLVMGMALLGASVPSFWLGLTLILYVAVGLGWLPAAGYLPLRSGVLDSLRYFVLPSIALGFPNSALISRITRSAMLDVLREDYVRVARAKGLAMMRVIFKHALRNALVPIITVVALTFAGLMGGAVVTETVFGIPGIGRLVVSSVLRRDYPVIQATIMLVAAIYVLVNLLVDLVYVYVDPRIKY</sequence>
<feature type="transmembrane region" description="Helical" evidence="7">
    <location>
        <begin position="235"/>
        <end position="261"/>
    </location>
</feature>
<dbReference type="RefSeq" id="WP_324668802.1">
    <property type="nucleotide sequence ID" value="NZ_CP141614.1"/>
</dbReference>
<comment type="similarity">
    <text evidence="7">Belongs to the binding-protein-dependent transport system permease family.</text>
</comment>
<gene>
    <name evidence="9" type="ORF">VLY81_13795</name>
</gene>
<evidence type="ECO:0000256" key="2">
    <source>
        <dbReference type="ARBA" id="ARBA00022448"/>
    </source>
</evidence>
<organism evidence="9 10">
    <name type="scientific">Geochorda subterranea</name>
    <dbReference type="NCBI Taxonomy" id="3109564"/>
    <lineage>
        <taxon>Bacteria</taxon>
        <taxon>Bacillati</taxon>
        <taxon>Bacillota</taxon>
        <taxon>Limnochordia</taxon>
        <taxon>Limnochordales</taxon>
        <taxon>Geochordaceae</taxon>
        <taxon>Geochorda</taxon>
    </lineage>
</organism>
<dbReference type="Pfam" id="PF19300">
    <property type="entry name" value="BPD_transp_1_N"/>
    <property type="match status" value="1"/>
</dbReference>
<comment type="subcellular location">
    <subcellularLocation>
        <location evidence="1 7">Cell membrane</location>
        <topology evidence="1 7">Multi-pass membrane protein</topology>
    </subcellularLocation>
</comment>
<dbReference type="InterPro" id="IPR045621">
    <property type="entry name" value="BPD_transp_1_N"/>
</dbReference>
<evidence type="ECO:0000313" key="10">
    <source>
        <dbReference type="Proteomes" id="UP001333102"/>
    </source>
</evidence>
<dbReference type="PANTHER" id="PTHR43163">
    <property type="entry name" value="DIPEPTIDE TRANSPORT SYSTEM PERMEASE PROTEIN DPPB-RELATED"/>
    <property type="match status" value="1"/>
</dbReference>
<dbReference type="EMBL" id="CP141614">
    <property type="protein sequence ID" value="WRP14471.1"/>
    <property type="molecule type" value="Genomic_DNA"/>
</dbReference>
<keyword evidence="6 7" id="KW-0472">Membrane</keyword>
<dbReference type="Pfam" id="PF00528">
    <property type="entry name" value="BPD_transp_1"/>
    <property type="match status" value="1"/>
</dbReference>
<evidence type="ECO:0000256" key="6">
    <source>
        <dbReference type="ARBA" id="ARBA00023136"/>
    </source>
</evidence>
<evidence type="ECO:0000256" key="5">
    <source>
        <dbReference type="ARBA" id="ARBA00022989"/>
    </source>
</evidence>
<feature type="transmembrane region" description="Helical" evidence="7">
    <location>
        <begin position="9"/>
        <end position="30"/>
    </location>
</feature>
<keyword evidence="2 7" id="KW-0813">Transport</keyword>
<evidence type="ECO:0000256" key="4">
    <source>
        <dbReference type="ARBA" id="ARBA00022692"/>
    </source>
</evidence>
<evidence type="ECO:0000313" key="9">
    <source>
        <dbReference type="EMBL" id="WRP14471.1"/>
    </source>
</evidence>